<name>A0A2D2DQJ6_9BURK</name>
<keyword evidence="6 13" id="KW-0732">Signal</keyword>
<evidence type="ECO:0000256" key="4">
    <source>
        <dbReference type="ARBA" id="ARBA00022452"/>
    </source>
</evidence>
<dbReference type="SUPFAM" id="SSF56935">
    <property type="entry name" value="Porins"/>
    <property type="match status" value="1"/>
</dbReference>
<dbReference type="InterPro" id="IPR012910">
    <property type="entry name" value="Plug_dom"/>
</dbReference>
<evidence type="ECO:0000259" key="14">
    <source>
        <dbReference type="Pfam" id="PF00593"/>
    </source>
</evidence>
<evidence type="ECO:0000256" key="3">
    <source>
        <dbReference type="ARBA" id="ARBA00022448"/>
    </source>
</evidence>
<evidence type="ECO:0000256" key="10">
    <source>
        <dbReference type="ARBA" id="ARBA00023237"/>
    </source>
</evidence>
<dbReference type="GO" id="GO:0015344">
    <property type="term" value="F:siderophore uptake transmembrane transporter activity"/>
    <property type="evidence" value="ECO:0007669"/>
    <property type="project" value="TreeGrafter"/>
</dbReference>
<dbReference type="Pfam" id="PF07715">
    <property type="entry name" value="Plug"/>
    <property type="match status" value="1"/>
</dbReference>
<evidence type="ECO:0000256" key="9">
    <source>
        <dbReference type="ARBA" id="ARBA00023170"/>
    </source>
</evidence>
<evidence type="ECO:0000256" key="13">
    <source>
        <dbReference type="SAM" id="SignalP"/>
    </source>
</evidence>
<dbReference type="Gene3D" id="2.40.170.20">
    <property type="entry name" value="TonB-dependent receptor, beta-barrel domain"/>
    <property type="match status" value="1"/>
</dbReference>
<protein>
    <submittedName>
        <fullName evidence="16">TonB-dependent receptor</fullName>
    </submittedName>
</protein>
<reference evidence="16" key="1">
    <citation type="submission" date="2017-10" db="EMBL/GenBank/DDBJ databases">
        <title>Massilia psychrophilum sp. nov., a novel purple-pigmented bacterium isolated from Tianshan glacier, Xinjiang Municipality, China.</title>
        <authorList>
            <person name="Wang H."/>
        </authorList>
    </citation>
    <scope>NUCLEOTIDE SEQUENCE [LARGE SCALE GENOMIC DNA]</scope>
    <source>
        <strain evidence="16">B2</strain>
    </source>
</reference>
<dbReference type="InterPro" id="IPR037066">
    <property type="entry name" value="Plug_dom_sf"/>
</dbReference>
<dbReference type="GO" id="GO:0044718">
    <property type="term" value="P:siderophore transmembrane transport"/>
    <property type="evidence" value="ECO:0007669"/>
    <property type="project" value="TreeGrafter"/>
</dbReference>
<dbReference type="PANTHER" id="PTHR30069">
    <property type="entry name" value="TONB-DEPENDENT OUTER MEMBRANE RECEPTOR"/>
    <property type="match status" value="1"/>
</dbReference>
<organism evidence="16 17">
    <name type="scientific">Massilia violaceinigra</name>
    <dbReference type="NCBI Taxonomy" id="2045208"/>
    <lineage>
        <taxon>Bacteria</taxon>
        <taxon>Pseudomonadati</taxon>
        <taxon>Pseudomonadota</taxon>
        <taxon>Betaproteobacteria</taxon>
        <taxon>Burkholderiales</taxon>
        <taxon>Oxalobacteraceae</taxon>
        <taxon>Telluria group</taxon>
        <taxon>Massilia</taxon>
    </lineage>
</organism>
<dbReference type="Proteomes" id="UP000229897">
    <property type="component" value="Chromosome"/>
</dbReference>
<keyword evidence="4 11" id="KW-1134">Transmembrane beta strand</keyword>
<feature type="chain" id="PRO_5013736526" evidence="13">
    <location>
        <begin position="20"/>
        <end position="697"/>
    </location>
</feature>
<dbReference type="InterPro" id="IPR036942">
    <property type="entry name" value="Beta-barrel_TonB_sf"/>
</dbReference>
<evidence type="ECO:0000259" key="15">
    <source>
        <dbReference type="Pfam" id="PF07715"/>
    </source>
</evidence>
<dbReference type="PROSITE" id="PS52016">
    <property type="entry name" value="TONB_DEPENDENT_REC_3"/>
    <property type="match status" value="1"/>
</dbReference>
<keyword evidence="7 12" id="KW-0798">TonB box</keyword>
<dbReference type="Gene3D" id="2.170.130.10">
    <property type="entry name" value="TonB-dependent receptor, plug domain"/>
    <property type="match status" value="1"/>
</dbReference>
<evidence type="ECO:0000256" key="5">
    <source>
        <dbReference type="ARBA" id="ARBA00022692"/>
    </source>
</evidence>
<evidence type="ECO:0000313" key="17">
    <source>
        <dbReference type="Proteomes" id="UP000229897"/>
    </source>
</evidence>
<dbReference type="InterPro" id="IPR039426">
    <property type="entry name" value="TonB-dep_rcpt-like"/>
</dbReference>
<accession>A0A2D2DQJ6</accession>
<evidence type="ECO:0000313" key="16">
    <source>
        <dbReference type="EMBL" id="ATQ77249.1"/>
    </source>
</evidence>
<evidence type="ECO:0000256" key="7">
    <source>
        <dbReference type="ARBA" id="ARBA00023077"/>
    </source>
</evidence>
<keyword evidence="8 11" id="KW-0472">Membrane</keyword>
<keyword evidence="3 11" id="KW-0813">Transport</keyword>
<dbReference type="KEGG" id="mass:CR152_24060"/>
<feature type="signal peptide" evidence="13">
    <location>
        <begin position="1"/>
        <end position="19"/>
    </location>
</feature>
<feature type="domain" description="TonB-dependent receptor-like beta-barrel" evidence="14">
    <location>
        <begin position="219"/>
        <end position="659"/>
    </location>
</feature>
<dbReference type="PANTHER" id="PTHR30069:SF29">
    <property type="entry name" value="HEMOGLOBIN AND HEMOGLOBIN-HAPTOGLOBIN-BINDING PROTEIN 1-RELATED"/>
    <property type="match status" value="1"/>
</dbReference>
<dbReference type="Pfam" id="PF00593">
    <property type="entry name" value="TonB_dep_Rec_b-barrel"/>
    <property type="match status" value="1"/>
</dbReference>
<keyword evidence="10 11" id="KW-0998">Cell outer membrane</keyword>
<evidence type="ECO:0000256" key="1">
    <source>
        <dbReference type="ARBA" id="ARBA00004571"/>
    </source>
</evidence>
<sequence>MKYRIICLALAMAFNNAAAQQPTVEIKSARYDQRREDTAAMLVLDRATLAANGDRSLSEALRRLPGVTVTEGNGRGVEIRMRGLGRGYTQLLLNGVPAPAGFALDALAPELIERIEVIRNASAEHGAQSVAGTINIILRKNSGREQQEFRLGWERINGADSPSIAGQRTGKAPGWSYSVGANLVRSGRPEDRTVRDTVGAAHGAITGARTSLVHESNVGDALNLTPRIDWTPDNGDSINVQNFINLFRRRIEFAGDDTVLAGAAGDFSQAASLLRTRSLLWRSDWSWQHALADGKLELKLSGTHNPRSSAFDFTGANAAGPAIVRHVSSDIRETGLTHQGKYARQLAGGHSLVLGWDGATVRRRQTRDELERDGSGAIRSTTGESYHGTIRRLAGFVQDEWAFNAEVLSLGLRWETLRTGAGGSNSAALTEQDSRVLSPVLQWLHKLPSGSQWRLGASRTYKAPIMLDLIPRRYTIDNNNSPTTPDLRGNPQLRPELAWGLDAVYDHPLGKDATLSASLFARRIDDVVLQRVGLEAGRWVAVNGNHGHADVYGFALEAQLALTPALRMRSNLALNRSRTSSVPGPHNRPDSQIPLSANLSLDYRRQGLTLGGDFNFQAGGDSRASANRLATASHERKLDLRAAWQLHPGRTLRLTLANLLRQDRINVERYEDADGWRQTRTDAGTHTLLRLVYEANF</sequence>
<comment type="similarity">
    <text evidence="2 11 12">Belongs to the TonB-dependent receptor family.</text>
</comment>
<keyword evidence="5 11" id="KW-0812">Transmembrane</keyword>
<dbReference type="OrthoDB" id="8671598at2"/>
<evidence type="ECO:0000256" key="11">
    <source>
        <dbReference type="PROSITE-ProRule" id="PRU01360"/>
    </source>
</evidence>
<evidence type="ECO:0000256" key="12">
    <source>
        <dbReference type="RuleBase" id="RU003357"/>
    </source>
</evidence>
<evidence type="ECO:0000256" key="2">
    <source>
        <dbReference type="ARBA" id="ARBA00009810"/>
    </source>
</evidence>
<evidence type="ECO:0000256" key="8">
    <source>
        <dbReference type="ARBA" id="ARBA00023136"/>
    </source>
</evidence>
<keyword evidence="9 16" id="KW-0675">Receptor</keyword>
<dbReference type="EMBL" id="CP024608">
    <property type="protein sequence ID" value="ATQ77249.1"/>
    <property type="molecule type" value="Genomic_DNA"/>
</dbReference>
<dbReference type="InterPro" id="IPR000531">
    <property type="entry name" value="Beta-barrel_TonB"/>
</dbReference>
<keyword evidence="17" id="KW-1185">Reference proteome</keyword>
<proteinExistence type="inferred from homology"/>
<comment type="subcellular location">
    <subcellularLocation>
        <location evidence="1 11">Cell outer membrane</location>
        <topology evidence="1 11">Multi-pass membrane protein</topology>
    </subcellularLocation>
</comment>
<dbReference type="AlphaFoldDB" id="A0A2D2DQJ6"/>
<dbReference type="GO" id="GO:0009279">
    <property type="term" value="C:cell outer membrane"/>
    <property type="evidence" value="ECO:0007669"/>
    <property type="project" value="UniProtKB-SubCell"/>
</dbReference>
<feature type="domain" description="TonB-dependent receptor plug" evidence="15">
    <location>
        <begin position="35"/>
        <end position="133"/>
    </location>
</feature>
<evidence type="ECO:0000256" key="6">
    <source>
        <dbReference type="ARBA" id="ARBA00022729"/>
    </source>
</evidence>
<gene>
    <name evidence="16" type="ORF">CR152_24060</name>
</gene>